<proteinExistence type="predicted"/>
<protein>
    <submittedName>
        <fullName evidence="6">TetR/AcrR family transcriptional repressor of nem operon</fullName>
    </submittedName>
</protein>
<dbReference type="Proteomes" id="UP000530268">
    <property type="component" value="Unassembled WGS sequence"/>
</dbReference>
<dbReference type="Gene3D" id="1.10.357.10">
    <property type="entry name" value="Tetracycline Repressor, domain 2"/>
    <property type="match status" value="1"/>
</dbReference>
<evidence type="ECO:0000313" key="7">
    <source>
        <dbReference type="Proteomes" id="UP000530268"/>
    </source>
</evidence>
<dbReference type="RefSeq" id="WP_184568245.1">
    <property type="nucleotide sequence ID" value="NZ_JACIEI010000024.1"/>
</dbReference>
<dbReference type="PANTHER" id="PTHR47506:SF6">
    <property type="entry name" value="HTH-TYPE TRANSCRIPTIONAL REPRESSOR NEMR"/>
    <property type="match status" value="1"/>
</dbReference>
<evidence type="ECO:0000256" key="4">
    <source>
        <dbReference type="PROSITE-ProRule" id="PRU00335"/>
    </source>
</evidence>
<keyword evidence="2 4" id="KW-0238">DNA-binding</keyword>
<keyword evidence="1" id="KW-0805">Transcription regulation</keyword>
<evidence type="ECO:0000256" key="3">
    <source>
        <dbReference type="ARBA" id="ARBA00023163"/>
    </source>
</evidence>
<dbReference type="SUPFAM" id="SSF46689">
    <property type="entry name" value="Homeodomain-like"/>
    <property type="match status" value="1"/>
</dbReference>
<evidence type="ECO:0000256" key="2">
    <source>
        <dbReference type="ARBA" id="ARBA00023125"/>
    </source>
</evidence>
<organism evidence="6 7">
    <name type="scientific">Sulfitobacter undariae</name>
    <dbReference type="NCBI Taxonomy" id="1563671"/>
    <lineage>
        <taxon>Bacteria</taxon>
        <taxon>Pseudomonadati</taxon>
        <taxon>Pseudomonadota</taxon>
        <taxon>Alphaproteobacteria</taxon>
        <taxon>Rhodobacterales</taxon>
        <taxon>Roseobacteraceae</taxon>
        <taxon>Sulfitobacter</taxon>
    </lineage>
</organism>
<evidence type="ECO:0000256" key="1">
    <source>
        <dbReference type="ARBA" id="ARBA00023015"/>
    </source>
</evidence>
<dbReference type="InterPro" id="IPR036271">
    <property type="entry name" value="Tet_transcr_reg_TetR-rel_C_sf"/>
</dbReference>
<sequence>MPTLDTKTALLNSAENAARTLGFDGFSYADLAEDVGIRKASIHHHFPTKAKLSVALMQRYHEAFQAIGAEIIASNGTGGTQLSALIDQYRTGSNGGKQLCLCASFSASRDSLPDDVLQQINLFRTMVIDWMTAAFKKGRTDGSITGVSEPQLESAAALSLLEGAQLAARSQENPELFETAVKLLSMRIQSS</sequence>
<accession>A0A7W6EB61</accession>
<dbReference type="PANTHER" id="PTHR47506">
    <property type="entry name" value="TRANSCRIPTIONAL REGULATORY PROTEIN"/>
    <property type="match status" value="1"/>
</dbReference>
<dbReference type="SUPFAM" id="SSF48498">
    <property type="entry name" value="Tetracyclin repressor-like, C-terminal domain"/>
    <property type="match status" value="1"/>
</dbReference>
<keyword evidence="3" id="KW-0804">Transcription</keyword>
<comment type="caution">
    <text evidence="6">The sequence shown here is derived from an EMBL/GenBank/DDBJ whole genome shotgun (WGS) entry which is preliminary data.</text>
</comment>
<dbReference type="InterPro" id="IPR009057">
    <property type="entry name" value="Homeodomain-like_sf"/>
</dbReference>
<evidence type="ECO:0000259" key="5">
    <source>
        <dbReference type="PROSITE" id="PS50977"/>
    </source>
</evidence>
<evidence type="ECO:0000313" key="6">
    <source>
        <dbReference type="EMBL" id="MBB3995997.1"/>
    </source>
</evidence>
<dbReference type="EMBL" id="JACIEI010000024">
    <property type="protein sequence ID" value="MBB3995997.1"/>
    <property type="molecule type" value="Genomic_DNA"/>
</dbReference>
<feature type="DNA-binding region" description="H-T-H motif" evidence="4">
    <location>
        <begin position="27"/>
        <end position="46"/>
    </location>
</feature>
<dbReference type="AlphaFoldDB" id="A0A7W6EB61"/>
<dbReference type="InterPro" id="IPR001647">
    <property type="entry name" value="HTH_TetR"/>
</dbReference>
<keyword evidence="7" id="KW-1185">Reference proteome</keyword>
<dbReference type="PROSITE" id="PS50977">
    <property type="entry name" value="HTH_TETR_2"/>
    <property type="match status" value="1"/>
</dbReference>
<name>A0A7W6EB61_9RHOB</name>
<dbReference type="Pfam" id="PF00440">
    <property type="entry name" value="TetR_N"/>
    <property type="match status" value="1"/>
</dbReference>
<dbReference type="GO" id="GO:0003677">
    <property type="term" value="F:DNA binding"/>
    <property type="evidence" value="ECO:0007669"/>
    <property type="project" value="UniProtKB-UniRule"/>
</dbReference>
<feature type="domain" description="HTH tetR-type" evidence="5">
    <location>
        <begin position="4"/>
        <end position="64"/>
    </location>
</feature>
<gene>
    <name evidence="6" type="ORF">GGR95_003663</name>
</gene>
<reference evidence="6 7" key="1">
    <citation type="submission" date="2020-08" db="EMBL/GenBank/DDBJ databases">
        <title>Genomic Encyclopedia of Type Strains, Phase IV (KMG-IV): sequencing the most valuable type-strain genomes for metagenomic binning, comparative biology and taxonomic classification.</title>
        <authorList>
            <person name="Goeker M."/>
        </authorList>
    </citation>
    <scope>NUCLEOTIDE SEQUENCE [LARGE SCALE GENOMIC DNA]</scope>
    <source>
        <strain evidence="6 7">DSM 102234</strain>
    </source>
</reference>